<dbReference type="Proteomes" id="UP000114278">
    <property type="component" value="Segment"/>
</dbReference>
<evidence type="ECO:0008006" key="3">
    <source>
        <dbReference type="Google" id="ProtNLM"/>
    </source>
</evidence>
<organism evidence="1 2">
    <name type="scientific">Armadillidium vulgare iridescent virus</name>
    <dbReference type="NCBI Taxonomy" id="72201"/>
    <lineage>
        <taxon>Viruses</taxon>
        <taxon>Varidnaviria</taxon>
        <taxon>Bamfordvirae</taxon>
        <taxon>Nucleocytoviricota</taxon>
        <taxon>Megaviricetes</taxon>
        <taxon>Pimascovirales</taxon>
        <taxon>Pimascovirales incertae sedis</taxon>
        <taxon>Iridoviridae</taxon>
        <taxon>Betairidovirinae</taxon>
        <taxon>Iridovirus</taxon>
        <taxon>Iridovirus armadillidium1</taxon>
        <taxon>Invertebrate iridescent virus 31</taxon>
    </lineage>
</organism>
<dbReference type="GeneID" id="19738764"/>
<reference evidence="1 2" key="1">
    <citation type="journal article" date="2014" name="J. Gen. Virol.">
        <title>Genome sequence of a crustacean iridovirus, IIV31, isolated from the pill bug, Armadillidium vulgare.</title>
        <authorList>
            <person name="Piegu B."/>
            <person name="Guizard S."/>
            <person name="Yeping T."/>
            <person name="Cruaud C."/>
            <person name="Asgari S."/>
            <person name="Bideshi D.K."/>
            <person name="Federici B.A."/>
            <person name="Bigot Y."/>
        </authorList>
    </citation>
    <scope>NUCLEOTIDE SEQUENCE [LARGE SCALE GENOMIC DNA]</scope>
</reference>
<name>A0A068QKP1_9VIRU</name>
<dbReference type="OrthoDB" id="33856at10239"/>
<gene>
    <name evidence="1" type="primary">180R</name>
    <name evidence="1" type="ORF">IIV31_180R</name>
</gene>
<protein>
    <recommendedName>
        <fullName evidence="3">Transcription factor TFIIB cyclin-like domain-containing protein</fullName>
    </recommendedName>
</protein>
<accession>A0A068QKP1</accession>
<evidence type="ECO:0000313" key="1">
    <source>
        <dbReference type="EMBL" id="CCV02552.1"/>
    </source>
</evidence>
<sequence length="325" mass="37519">MNNFTKFSRRENEEGKIKDDFDECEEILNLHNAGVLNFNVRTRTSLSRSSSGDSHFSDDSLRSLESLDSDTCCGEGKHSYEGNVCLCCGEEINGEINYEKIFDTKGGNGKVQKSALNPKNEFVSLKEDLRDLNLNEDIQAEVFEMYSIVSQGKTHRKKLRKAILMACITNIYIKKGMPQDEAYLLKHFDLAAKDHSKGNKLVKLAVENCRYLYEGVQEHFSLLFRKVQVDNKFHEDIKKMYNKILTTEEEKDSGEEHVSNEYGPIFKNRNPKIIAAIVIYKWHVYTHSEPYHISEFAKMCDIPKYALYTAYRECDPQISILFSKK</sequence>
<evidence type="ECO:0000313" key="2">
    <source>
        <dbReference type="Proteomes" id="UP000114278"/>
    </source>
</evidence>
<dbReference type="KEGG" id="vg:19738764"/>
<proteinExistence type="predicted"/>
<dbReference type="EMBL" id="HF920637">
    <property type="protein sequence ID" value="CCV02552.1"/>
    <property type="molecule type" value="Genomic_DNA"/>
</dbReference>
<keyword evidence="2" id="KW-1185">Reference proteome</keyword>
<dbReference type="RefSeq" id="YP_009046794.1">
    <property type="nucleotide sequence ID" value="NC_024451.1"/>
</dbReference>